<evidence type="ECO:0000313" key="1">
    <source>
        <dbReference type="EMBL" id="GAF73389.1"/>
    </source>
</evidence>
<proteinExistence type="predicted"/>
<dbReference type="EMBL" id="BARS01001555">
    <property type="protein sequence ID" value="GAF73389.1"/>
    <property type="molecule type" value="Genomic_DNA"/>
</dbReference>
<accession>X0RX44</accession>
<feature type="non-terminal residue" evidence="1">
    <location>
        <position position="260"/>
    </location>
</feature>
<feature type="non-terminal residue" evidence="1">
    <location>
        <position position="1"/>
    </location>
</feature>
<name>X0RX44_9ZZZZ</name>
<sequence length="260" mass="27623">YSQAATSGYAGGLETAGNIMGAADPYLQQAEGSFTDEGVAAQYMNPYIQNVLARQAEESNRNLTESYIPQLQGMFTGAGTYGSRGGTGSMQDIGTRGFRDIAEGLQGQQLSALTGAYEDAGARYEGERGRYSELGRLRGALAESQAGAMYTGAEGLSRLGSEAQRMGLTDAAALEGVGAQQQALNQRSLDTAYNDFLEQRDLPFDRLGFMNQMIRGLPYTRVTDRTETGPADYYGPSPLSQIAGAYGTYRGLTGEGNAEG</sequence>
<organism evidence="1">
    <name type="scientific">marine sediment metagenome</name>
    <dbReference type="NCBI Taxonomy" id="412755"/>
    <lineage>
        <taxon>unclassified sequences</taxon>
        <taxon>metagenomes</taxon>
        <taxon>ecological metagenomes</taxon>
    </lineage>
</organism>
<protein>
    <submittedName>
        <fullName evidence="1">Uncharacterized protein</fullName>
    </submittedName>
</protein>
<comment type="caution">
    <text evidence="1">The sequence shown here is derived from an EMBL/GenBank/DDBJ whole genome shotgun (WGS) entry which is preliminary data.</text>
</comment>
<reference evidence="1" key="1">
    <citation type="journal article" date="2014" name="Front. Microbiol.">
        <title>High frequency of phylogenetically diverse reductive dehalogenase-homologous genes in deep subseafloor sedimentary metagenomes.</title>
        <authorList>
            <person name="Kawai M."/>
            <person name="Futagami T."/>
            <person name="Toyoda A."/>
            <person name="Takaki Y."/>
            <person name="Nishi S."/>
            <person name="Hori S."/>
            <person name="Arai W."/>
            <person name="Tsubouchi T."/>
            <person name="Morono Y."/>
            <person name="Uchiyama I."/>
            <person name="Ito T."/>
            <person name="Fujiyama A."/>
            <person name="Inagaki F."/>
            <person name="Takami H."/>
        </authorList>
    </citation>
    <scope>NUCLEOTIDE SEQUENCE</scope>
    <source>
        <strain evidence="1">Expedition CK06-06</strain>
    </source>
</reference>
<dbReference type="AlphaFoldDB" id="X0RX44"/>
<gene>
    <name evidence="1" type="ORF">S01H1_02994</name>
</gene>